<evidence type="ECO:0000313" key="3">
    <source>
        <dbReference type="Proteomes" id="UP000050501"/>
    </source>
</evidence>
<sequence>MPGSRLRRWEVLGGGLSALTSRVEVETADGGLRTFVVRRAGRGLPQTVQVEFECLRLAWASSLAVPQPYGADLSGRVFPEAYGVTAYVEGRVEFDPADRRAYARQMGEHLAKIHDLGGEAAALDCLERPPTGFETTFGAGQHDPFWQEERLRAVLRPLWPLPAANPVALLHGDYWPGNLLWRDGRLAAVVDWEDALLGDPLRDAGISRLDLAWILGWEAAEAFWDAYRTVRPVDEGGLPYWDLAAALRLARLAGDDLAGWAAFFEPYGRGDITAETIQRDYQSFIERALAAIAAREAQG</sequence>
<reference evidence="2 3" key="1">
    <citation type="submission" date="2015-07" db="EMBL/GenBank/DDBJ databases">
        <title>Genome sequence of Levilinea saccharolytica DSM 16555.</title>
        <authorList>
            <person name="Hemp J."/>
            <person name="Ward L.M."/>
            <person name="Pace L.A."/>
            <person name="Fischer W.W."/>
        </authorList>
    </citation>
    <scope>NUCLEOTIDE SEQUENCE [LARGE SCALE GENOMIC DNA]</scope>
    <source>
        <strain evidence="2 3">KIBI-1</strain>
    </source>
</reference>
<dbReference type="Proteomes" id="UP000050501">
    <property type="component" value="Unassembled WGS sequence"/>
</dbReference>
<dbReference type="STRING" id="229921.ADN01_05615"/>
<dbReference type="PANTHER" id="PTHR21310">
    <property type="entry name" value="AMINOGLYCOSIDE PHOSPHOTRANSFERASE-RELATED-RELATED"/>
    <property type="match status" value="1"/>
</dbReference>
<feature type="domain" description="Aminoglycoside phosphotransferase" evidence="1">
    <location>
        <begin position="10"/>
        <end position="228"/>
    </location>
</feature>
<name>A0A0P6XPN6_9CHLR</name>
<dbReference type="Gene3D" id="3.90.1200.10">
    <property type="match status" value="1"/>
</dbReference>
<evidence type="ECO:0000259" key="1">
    <source>
        <dbReference type="Pfam" id="PF01636"/>
    </source>
</evidence>
<dbReference type="Pfam" id="PF01636">
    <property type="entry name" value="APH"/>
    <property type="match status" value="1"/>
</dbReference>
<dbReference type="EMBL" id="LGCM01000023">
    <property type="protein sequence ID" value="KPL85823.1"/>
    <property type="molecule type" value="Genomic_DNA"/>
</dbReference>
<evidence type="ECO:0000313" key="2">
    <source>
        <dbReference type="EMBL" id="KPL85823.1"/>
    </source>
</evidence>
<dbReference type="SUPFAM" id="SSF56112">
    <property type="entry name" value="Protein kinase-like (PK-like)"/>
    <property type="match status" value="1"/>
</dbReference>
<keyword evidence="3" id="KW-1185">Reference proteome</keyword>
<accession>A0A0P6XPN6</accession>
<proteinExistence type="predicted"/>
<dbReference type="InterPro" id="IPR002575">
    <property type="entry name" value="Aminoglycoside_PTrfase"/>
</dbReference>
<organism evidence="2 3">
    <name type="scientific">Levilinea saccharolytica</name>
    <dbReference type="NCBI Taxonomy" id="229921"/>
    <lineage>
        <taxon>Bacteria</taxon>
        <taxon>Bacillati</taxon>
        <taxon>Chloroflexota</taxon>
        <taxon>Anaerolineae</taxon>
        <taxon>Anaerolineales</taxon>
        <taxon>Anaerolineaceae</taxon>
        <taxon>Levilinea</taxon>
    </lineage>
</organism>
<dbReference type="AlphaFoldDB" id="A0A0P6XPN6"/>
<dbReference type="PATRIC" id="fig|229921.5.peg.1986"/>
<comment type="caution">
    <text evidence="2">The sequence shown here is derived from an EMBL/GenBank/DDBJ whole genome shotgun (WGS) entry which is preliminary data.</text>
</comment>
<dbReference type="InterPro" id="IPR011009">
    <property type="entry name" value="Kinase-like_dom_sf"/>
</dbReference>
<dbReference type="InterPro" id="IPR051678">
    <property type="entry name" value="AGP_Transferase"/>
</dbReference>
<gene>
    <name evidence="2" type="ORF">ADN01_05615</name>
</gene>
<protein>
    <recommendedName>
        <fullName evidence="1">Aminoglycoside phosphotransferase domain-containing protein</fullName>
    </recommendedName>
</protein>